<dbReference type="AlphaFoldDB" id="A0A7S0M2T5"/>
<dbReference type="EMBL" id="HBEZ01013638">
    <property type="protein sequence ID" value="CAD8629846.1"/>
    <property type="molecule type" value="Transcribed_RNA"/>
</dbReference>
<gene>
    <name evidence="1" type="ORF">CCUR1050_LOCUS7525</name>
</gene>
<organism evidence="1">
    <name type="scientific">Cryptomonas curvata</name>
    <dbReference type="NCBI Taxonomy" id="233186"/>
    <lineage>
        <taxon>Eukaryota</taxon>
        <taxon>Cryptophyceae</taxon>
        <taxon>Cryptomonadales</taxon>
        <taxon>Cryptomonadaceae</taxon>
        <taxon>Cryptomonas</taxon>
    </lineage>
</organism>
<proteinExistence type="predicted"/>
<evidence type="ECO:0000313" key="1">
    <source>
        <dbReference type="EMBL" id="CAD8629846.1"/>
    </source>
</evidence>
<reference evidence="1" key="1">
    <citation type="submission" date="2021-01" db="EMBL/GenBank/DDBJ databases">
        <authorList>
            <person name="Corre E."/>
            <person name="Pelletier E."/>
            <person name="Niang G."/>
            <person name="Scheremetjew M."/>
            <person name="Finn R."/>
            <person name="Kale V."/>
            <person name="Holt S."/>
            <person name="Cochrane G."/>
            <person name="Meng A."/>
            <person name="Brown T."/>
            <person name="Cohen L."/>
        </authorList>
    </citation>
    <scope>NUCLEOTIDE SEQUENCE</scope>
    <source>
        <strain evidence="1">CCAP979/52</strain>
    </source>
</reference>
<sequence length="121" mass="13327">MSSGSNVGVDVTRHAVQTDTIMLSRQMFHQARIQLEARLMISGLSGSGRVWKLEVVLNRVLCPRYRMTQSFFLFGEICKALDEFNAMGIDIGLIIVGICCAASYTFAASSMDNPGARRSCE</sequence>
<protein>
    <submittedName>
        <fullName evidence="1">Uncharacterized protein</fullName>
    </submittedName>
</protein>
<accession>A0A7S0M2T5</accession>
<name>A0A7S0M2T5_9CRYP</name>